<protein>
    <submittedName>
        <fullName evidence="2">Uncharacterized protein</fullName>
    </submittedName>
</protein>
<feature type="region of interest" description="Disordered" evidence="1">
    <location>
        <begin position="19"/>
        <end position="39"/>
    </location>
</feature>
<dbReference type="EMBL" id="LCJQ01000028">
    <property type="protein sequence ID" value="KKT80676.1"/>
    <property type="molecule type" value="Genomic_DNA"/>
</dbReference>
<sequence length="39" mass="4564">MSKVMQWHEAPKMSYTAFQGPKMPEFRPKLPQEKSLLEG</sequence>
<reference evidence="2 3" key="1">
    <citation type="journal article" date="2015" name="Nature">
        <title>rRNA introns, odd ribosomes, and small enigmatic genomes across a large radiation of phyla.</title>
        <authorList>
            <person name="Brown C.T."/>
            <person name="Hug L.A."/>
            <person name="Thomas B.C."/>
            <person name="Sharon I."/>
            <person name="Castelle C.J."/>
            <person name="Singh A."/>
            <person name="Wilkins M.J."/>
            <person name="Williams K.H."/>
            <person name="Banfield J.F."/>
        </authorList>
    </citation>
    <scope>NUCLEOTIDE SEQUENCE [LARGE SCALE GENOMIC DNA]</scope>
</reference>
<accession>A0A0G1KAB6</accession>
<dbReference type="Proteomes" id="UP000034595">
    <property type="component" value="Unassembled WGS sequence"/>
</dbReference>
<gene>
    <name evidence="2" type="ORF">UW78_C0028G0005</name>
</gene>
<dbReference type="AlphaFoldDB" id="A0A0G1KAB6"/>
<organism evidence="2 3">
    <name type="scientific">Candidatus Azambacteria bacterium GW2011_GWA1_44_9</name>
    <dbReference type="NCBI Taxonomy" id="1618610"/>
    <lineage>
        <taxon>Bacteria</taxon>
        <taxon>Candidatus Azamiibacteriota</taxon>
    </lineage>
</organism>
<evidence type="ECO:0000313" key="3">
    <source>
        <dbReference type="Proteomes" id="UP000034595"/>
    </source>
</evidence>
<feature type="compositionally biased region" description="Basic and acidic residues" evidence="1">
    <location>
        <begin position="24"/>
        <end position="39"/>
    </location>
</feature>
<evidence type="ECO:0000256" key="1">
    <source>
        <dbReference type="SAM" id="MobiDB-lite"/>
    </source>
</evidence>
<name>A0A0G1KAB6_9BACT</name>
<comment type="caution">
    <text evidence="2">The sequence shown here is derived from an EMBL/GenBank/DDBJ whole genome shotgun (WGS) entry which is preliminary data.</text>
</comment>
<proteinExistence type="predicted"/>
<evidence type="ECO:0000313" key="2">
    <source>
        <dbReference type="EMBL" id="KKT80676.1"/>
    </source>
</evidence>